<dbReference type="EMBL" id="MF101432">
    <property type="protein sequence ID" value="ARW64263.1"/>
    <property type="molecule type" value="Genomic_DNA"/>
</dbReference>
<dbReference type="AlphaFoldDB" id="A0A1Z1ME76"/>
<evidence type="ECO:0000313" key="6">
    <source>
        <dbReference type="EMBL" id="ARW64263.1"/>
    </source>
</evidence>
<dbReference type="RefSeq" id="YP_009395283.1">
    <property type="nucleotide sequence ID" value="NC_035277.1"/>
</dbReference>
<dbReference type="GeneID" id="33357287"/>
<evidence type="ECO:0000256" key="3">
    <source>
        <dbReference type="ARBA" id="ARBA00022640"/>
    </source>
</evidence>
<accession>A0A1Z1ME76</accession>
<geneLocation type="chloroplast" evidence="6"/>
<proteinExistence type="predicted"/>
<dbReference type="InterPro" id="IPR052381">
    <property type="entry name" value="AAA_domain_protein"/>
</dbReference>
<keyword evidence="3 6" id="KW-0934">Plastid</keyword>
<evidence type="ECO:0000256" key="2">
    <source>
        <dbReference type="ARBA" id="ARBA00022528"/>
    </source>
</evidence>
<organism evidence="6">
    <name type="scientific">Polysiphonia infestans</name>
    <dbReference type="NCBI Taxonomy" id="2006978"/>
    <lineage>
        <taxon>Eukaryota</taxon>
        <taxon>Rhodophyta</taxon>
        <taxon>Florideophyceae</taxon>
        <taxon>Rhodymeniophycidae</taxon>
        <taxon>Ceramiales</taxon>
        <taxon>Rhodomelaceae</taxon>
        <taxon>Polysiphonioideae</taxon>
        <taxon>Polysiphonia</taxon>
    </lineage>
</organism>
<comment type="subcellular location">
    <subcellularLocation>
        <location evidence="1">Plastid</location>
    </subcellularLocation>
</comment>
<dbReference type="PANTHER" id="PTHR42960:SF1">
    <property type="entry name" value="YCF46 PROTEIN"/>
    <property type="match status" value="1"/>
</dbReference>
<evidence type="ECO:0000256" key="1">
    <source>
        <dbReference type="ARBA" id="ARBA00004474"/>
    </source>
</evidence>
<dbReference type="GO" id="GO:0009536">
    <property type="term" value="C:plastid"/>
    <property type="evidence" value="ECO:0007669"/>
    <property type="project" value="UniProtKB-SubCell"/>
</dbReference>
<name>A0A1Z1ME76_9FLOR</name>
<evidence type="ECO:0000256" key="4">
    <source>
        <dbReference type="ARBA" id="ARBA00022741"/>
    </source>
</evidence>
<reference evidence="6" key="1">
    <citation type="journal article" date="2017" name="J. Phycol.">
        <title>Analysis of chloroplast genomes and a supermatrix inform reclassification of the Rhodomelaceae (Rhodophyta).</title>
        <authorList>
            <person name="Diaz-Tapia P."/>
            <person name="Maggs C.A."/>
            <person name="West J.A."/>
            <person name="Verbruggen H."/>
        </authorList>
    </citation>
    <scope>NUCLEOTIDE SEQUENCE</scope>
    <source>
        <strain evidence="6">PD763</strain>
    </source>
</reference>
<keyword evidence="4" id="KW-0547">Nucleotide-binding</keyword>
<keyword evidence="2 6" id="KW-0150">Chloroplast</keyword>
<evidence type="ECO:0000256" key="5">
    <source>
        <dbReference type="ARBA" id="ARBA00022840"/>
    </source>
</evidence>
<dbReference type="GO" id="GO:0005524">
    <property type="term" value="F:ATP binding"/>
    <property type="evidence" value="ECO:0007669"/>
    <property type="project" value="UniProtKB-KW"/>
</dbReference>
<protein>
    <submittedName>
        <fullName evidence="6">Uncharacterized protein</fullName>
    </submittedName>
</protein>
<sequence>MYGVTSPKRILLVGIQGIEKSLSAQSVSKKWKLPLLKLDIGKVIDISEGIEPCIL</sequence>
<keyword evidence="5" id="KW-0067">ATP-binding</keyword>
<gene>
    <name evidence="6" type="primary">orf168</name>
</gene>
<dbReference type="PANTHER" id="PTHR42960">
    <property type="entry name" value="YCF46 PROTEIN"/>
    <property type="match status" value="1"/>
</dbReference>